<dbReference type="PROSITE" id="PS01228">
    <property type="entry name" value="COF_1"/>
    <property type="match status" value="1"/>
</dbReference>
<dbReference type="InterPro" id="IPR000150">
    <property type="entry name" value="Cof"/>
</dbReference>
<dbReference type="InterPro" id="IPR036412">
    <property type="entry name" value="HAD-like_sf"/>
</dbReference>
<dbReference type="InterPro" id="IPR023214">
    <property type="entry name" value="HAD_sf"/>
</dbReference>
<reference evidence="2" key="1">
    <citation type="journal article" date="2019" name="Int. J. Syst. Evol. Microbiol.">
        <title>The Global Catalogue of Microorganisms (GCM) 10K type strain sequencing project: providing services to taxonomists for standard genome sequencing and annotation.</title>
        <authorList>
            <consortium name="The Broad Institute Genomics Platform"/>
            <consortium name="The Broad Institute Genome Sequencing Center for Infectious Disease"/>
            <person name="Wu L."/>
            <person name="Ma J."/>
        </authorList>
    </citation>
    <scope>NUCLEOTIDE SEQUENCE [LARGE SCALE GENOMIC DNA]</scope>
    <source>
        <strain evidence="2">CCM 8896</strain>
    </source>
</reference>
<dbReference type="SFLD" id="SFLDG01140">
    <property type="entry name" value="C2.B:_Phosphomannomutase_and_P"/>
    <property type="match status" value="1"/>
</dbReference>
<dbReference type="CDD" id="cd07516">
    <property type="entry name" value="HAD_Pase"/>
    <property type="match status" value="1"/>
</dbReference>
<dbReference type="NCBIfam" id="TIGR01484">
    <property type="entry name" value="HAD-SF-IIB"/>
    <property type="match status" value="1"/>
</dbReference>
<evidence type="ECO:0000313" key="1">
    <source>
        <dbReference type="EMBL" id="MFD1672554.1"/>
    </source>
</evidence>
<dbReference type="InterPro" id="IPR006379">
    <property type="entry name" value="HAD-SF_hydro_IIB"/>
</dbReference>
<dbReference type="NCBIfam" id="TIGR00099">
    <property type="entry name" value="Cof-subfamily"/>
    <property type="match status" value="1"/>
</dbReference>
<dbReference type="RefSeq" id="WP_125711934.1">
    <property type="nucleotide sequence ID" value="NZ_JBHTOP010000026.1"/>
</dbReference>
<dbReference type="EC" id="3.1.3.-" evidence="1"/>
<dbReference type="Gene3D" id="3.40.50.1000">
    <property type="entry name" value="HAD superfamily/HAD-like"/>
    <property type="match status" value="1"/>
</dbReference>
<organism evidence="1 2">
    <name type="scientific">Agrilactobacillus yilanensis</name>
    <dbReference type="NCBI Taxonomy" id="2485997"/>
    <lineage>
        <taxon>Bacteria</taxon>
        <taxon>Bacillati</taxon>
        <taxon>Bacillota</taxon>
        <taxon>Bacilli</taxon>
        <taxon>Lactobacillales</taxon>
        <taxon>Lactobacillaceae</taxon>
        <taxon>Agrilactobacillus</taxon>
    </lineage>
</organism>
<name>A0ABW4J859_9LACO</name>
<dbReference type="PANTHER" id="PTHR10000:SF55">
    <property type="entry name" value="5-AMINO-6-(5-PHOSPHO-D-RIBITYLAMINO)URACIL PHOSPHATASE YCSE"/>
    <property type="match status" value="1"/>
</dbReference>
<comment type="caution">
    <text evidence="1">The sequence shown here is derived from an EMBL/GenBank/DDBJ whole genome shotgun (WGS) entry which is preliminary data.</text>
</comment>
<dbReference type="Proteomes" id="UP001597267">
    <property type="component" value="Unassembled WGS sequence"/>
</dbReference>
<sequence>MIKLIASDMDGTLLNNKMEISDNNAAAIRAAQAAGIDFIIATGRGISKAKPLVTSHGLETEFITINGALVIDRHDQPVVKVPIPNTRAKAIIDLLNAEDFYFELVTDQGPYSESRVRRIQNVADLLVVLNPDQPYKIAVALAAARLELMNINYIDNFYDLLTDEDINIYKIIAFDKRGQQAFANTKAKLAELGQLAVTSSSDNNIEINDVRAQKGIALAQYAKIRNIPMSQVMAIGDNLNDASMIKAAGVGVAMANAVPEITELADRTTDFNTKDGVAKAIQWALDQKN</sequence>
<dbReference type="Gene3D" id="3.30.1240.10">
    <property type="match status" value="1"/>
</dbReference>
<keyword evidence="2" id="KW-1185">Reference proteome</keyword>
<accession>A0ABW4J859</accession>
<dbReference type="Pfam" id="PF08282">
    <property type="entry name" value="Hydrolase_3"/>
    <property type="match status" value="1"/>
</dbReference>
<evidence type="ECO:0000313" key="2">
    <source>
        <dbReference type="Proteomes" id="UP001597267"/>
    </source>
</evidence>
<dbReference type="EMBL" id="JBHTOP010000026">
    <property type="protein sequence ID" value="MFD1672554.1"/>
    <property type="molecule type" value="Genomic_DNA"/>
</dbReference>
<dbReference type="PRINTS" id="PR00119">
    <property type="entry name" value="CATATPASE"/>
</dbReference>
<gene>
    <name evidence="1" type="ORF">ACFQ5M_10620</name>
</gene>
<proteinExistence type="predicted"/>
<keyword evidence="1" id="KW-0378">Hydrolase</keyword>
<dbReference type="SUPFAM" id="SSF56784">
    <property type="entry name" value="HAD-like"/>
    <property type="match status" value="1"/>
</dbReference>
<protein>
    <submittedName>
        <fullName evidence="1">Cof-type HAD-IIB family hydrolase</fullName>
        <ecNumber evidence="1">3.1.3.-</ecNumber>
    </submittedName>
</protein>
<dbReference type="GO" id="GO:0016787">
    <property type="term" value="F:hydrolase activity"/>
    <property type="evidence" value="ECO:0007669"/>
    <property type="project" value="UniProtKB-KW"/>
</dbReference>
<dbReference type="PROSITE" id="PS01229">
    <property type="entry name" value="COF_2"/>
    <property type="match status" value="1"/>
</dbReference>
<dbReference type="PANTHER" id="PTHR10000">
    <property type="entry name" value="PHOSPHOSERINE PHOSPHATASE"/>
    <property type="match status" value="1"/>
</dbReference>
<dbReference type="SFLD" id="SFLDS00003">
    <property type="entry name" value="Haloacid_Dehalogenase"/>
    <property type="match status" value="1"/>
</dbReference>